<proteinExistence type="predicted"/>
<evidence type="ECO:0000313" key="1">
    <source>
        <dbReference type="EMBL" id="MFC2973265.1"/>
    </source>
</evidence>
<keyword evidence="2" id="KW-1185">Reference proteome</keyword>
<dbReference type="RefSeq" id="WP_377814947.1">
    <property type="nucleotide sequence ID" value="NZ_JBHRSJ010000029.1"/>
</dbReference>
<dbReference type="Proteomes" id="UP001595457">
    <property type="component" value="Unassembled WGS sequence"/>
</dbReference>
<organism evidence="1 2">
    <name type="scientific">Azotobacter bryophylli</name>
    <dbReference type="NCBI Taxonomy" id="1986537"/>
    <lineage>
        <taxon>Bacteria</taxon>
        <taxon>Pseudomonadati</taxon>
        <taxon>Pseudomonadota</taxon>
        <taxon>Gammaproteobacteria</taxon>
        <taxon>Pseudomonadales</taxon>
        <taxon>Pseudomonadaceae</taxon>
        <taxon>Azotobacter</taxon>
    </lineage>
</organism>
<evidence type="ECO:0000313" key="2">
    <source>
        <dbReference type="Proteomes" id="UP001595457"/>
    </source>
</evidence>
<gene>
    <name evidence="1" type="ORF">ACFOJE_13705</name>
</gene>
<name>A0ABV7AVE4_9GAMM</name>
<reference evidence="2" key="1">
    <citation type="journal article" date="2019" name="Int. J. Syst. Evol. Microbiol.">
        <title>The Global Catalogue of Microorganisms (GCM) 10K type strain sequencing project: providing services to taxonomists for standard genome sequencing and annotation.</title>
        <authorList>
            <consortium name="The Broad Institute Genomics Platform"/>
            <consortium name="The Broad Institute Genome Sequencing Center for Infectious Disease"/>
            <person name="Wu L."/>
            <person name="Ma J."/>
        </authorList>
    </citation>
    <scope>NUCLEOTIDE SEQUENCE [LARGE SCALE GENOMIC DNA]</scope>
    <source>
        <strain evidence="2">KCTC 62195</strain>
    </source>
</reference>
<sequence length="65" mass="7254">MTIDAKSASANIHEVAIEKLRRLQQSPRYRSFYSLEAIDAFAKVESSVFAGGSLPHENCRETPDN</sequence>
<comment type="caution">
    <text evidence="1">The sequence shown here is derived from an EMBL/GenBank/DDBJ whole genome shotgun (WGS) entry which is preliminary data.</text>
</comment>
<dbReference type="EMBL" id="JBHRSJ010000029">
    <property type="protein sequence ID" value="MFC2973265.1"/>
    <property type="molecule type" value="Genomic_DNA"/>
</dbReference>
<protein>
    <submittedName>
        <fullName evidence="1">Uncharacterized protein</fullName>
    </submittedName>
</protein>
<accession>A0ABV7AVE4</accession>